<organism evidence="5 6">
    <name type="scientific">Pseudoxanthomonas wuyuanensis</name>
    <dbReference type="NCBI Taxonomy" id="1073196"/>
    <lineage>
        <taxon>Bacteria</taxon>
        <taxon>Pseudomonadati</taxon>
        <taxon>Pseudomonadota</taxon>
        <taxon>Gammaproteobacteria</taxon>
        <taxon>Lysobacterales</taxon>
        <taxon>Lysobacteraceae</taxon>
        <taxon>Pseudoxanthomonas</taxon>
    </lineage>
</organism>
<dbReference type="InterPro" id="IPR006143">
    <property type="entry name" value="RND_pump_MFP"/>
</dbReference>
<accession>A0A286CXS2</accession>
<dbReference type="GO" id="GO:0015562">
    <property type="term" value="F:efflux transmembrane transporter activity"/>
    <property type="evidence" value="ECO:0007669"/>
    <property type="project" value="TreeGrafter"/>
</dbReference>
<evidence type="ECO:0000256" key="1">
    <source>
        <dbReference type="ARBA" id="ARBA00009477"/>
    </source>
</evidence>
<dbReference type="Pfam" id="PF25973">
    <property type="entry name" value="BSH_CzcB"/>
    <property type="match status" value="1"/>
</dbReference>
<dbReference type="AlphaFoldDB" id="A0A286CXS2"/>
<dbReference type="Gene3D" id="2.40.50.100">
    <property type="match status" value="1"/>
</dbReference>
<dbReference type="EMBL" id="OCND01000001">
    <property type="protein sequence ID" value="SOD51206.1"/>
    <property type="molecule type" value="Genomic_DNA"/>
</dbReference>
<dbReference type="Pfam" id="PF25954">
    <property type="entry name" value="Beta-barrel_RND_2"/>
    <property type="match status" value="1"/>
</dbReference>
<evidence type="ECO:0000259" key="4">
    <source>
        <dbReference type="Pfam" id="PF25973"/>
    </source>
</evidence>
<name>A0A286CXS2_9GAMM</name>
<dbReference type="Pfam" id="PF25967">
    <property type="entry name" value="RND-MFP_C"/>
    <property type="match status" value="1"/>
</dbReference>
<dbReference type="Gene3D" id="2.40.420.20">
    <property type="match status" value="1"/>
</dbReference>
<dbReference type="RefSeq" id="WP_097120289.1">
    <property type="nucleotide sequence ID" value="NZ_PDWU01000002.1"/>
</dbReference>
<protein>
    <submittedName>
        <fullName evidence="5">Membrane fusion protein, multidrug efflux system</fullName>
    </submittedName>
</protein>
<evidence type="ECO:0000313" key="5">
    <source>
        <dbReference type="EMBL" id="SOD51206.1"/>
    </source>
</evidence>
<evidence type="ECO:0000259" key="3">
    <source>
        <dbReference type="Pfam" id="PF25967"/>
    </source>
</evidence>
<dbReference type="Proteomes" id="UP000219374">
    <property type="component" value="Unassembled WGS sequence"/>
</dbReference>
<comment type="similarity">
    <text evidence="1">Belongs to the membrane fusion protein (MFP) (TC 8.A.1) family.</text>
</comment>
<dbReference type="PANTHER" id="PTHR30469">
    <property type="entry name" value="MULTIDRUG RESISTANCE PROTEIN MDTA"/>
    <property type="match status" value="1"/>
</dbReference>
<feature type="domain" description="CzcB-like barrel-sandwich hybrid" evidence="4">
    <location>
        <begin position="84"/>
        <end position="205"/>
    </location>
</feature>
<reference evidence="5 6" key="1">
    <citation type="submission" date="2017-09" db="EMBL/GenBank/DDBJ databases">
        <authorList>
            <person name="Ehlers B."/>
            <person name="Leendertz F.H."/>
        </authorList>
    </citation>
    <scope>NUCLEOTIDE SEQUENCE [LARGE SCALE GENOMIC DNA]</scope>
    <source>
        <strain evidence="5 6">CGMCC 1.10978</strain>
    </source>
</reference>
<gene>
    <name evidence="5" type="ORF">SAMN06296416_101506</name>
</gene>
<dbReference type="SUPFAM" id="SSF111369">
    <property type="entry name" value="HlyD-like secretion proteins"/>
    <property type="match status" value="1"/>
</dbReference>
<evidence type="ECO:0000313" key="6">
    <source>
        <dbReference type="Proteomes" id="UP000219374"/>
    </source>
</evidence>
<dbReference type="Gene3D" id="2.40.30.170">
    <property type="match status" value="1"/>
</dbReference>
<dbReference type="InterPro" id="IPR058792">
    <property type="entry name" value="Beta-barrel_RND_2"/>
</dbReference>
<dbReference type="Gene3D" id="1.10.287.470">
    <property type="entry name" value="Helix hairpin bin"/>
    <property type="match status" value="1"/>
</dbReference>
<dbReference type="GO" id="GO:1990281">
    <property type="term" value="C:efflux pump complex"/>
    <property type="evidence" value="ECO:0007669"/>
    <property type="project" value="TreeGrafter"/>
</dbReference>
<feature type="domain" description="Multidrug resistance protein MdtA-like C-terminal permuted SH3" evidence="3">
    <location>
        <begin position="337"/>
        <end position="370"/>
    </location>
</feature>
<dbReference type="PANTHER" id="PTHR30469:SF11">
    <property type="entry name" value="BLL4320 PROTEIN"/>
    <property type="match status" value="1"/>
</dbReference>
<sequence length="398" mass="42477">MTRKDPSARKPPSTTRRMIVMLVAVLVIFGGVFAVKAIMGKGMNDFFDNMPQPAASVTDWTAKEEEWSDAQQAVGTFVAINGTEVTTEAGGVVRQLSIDAGQPVKAGTVLVQLNTANELAVLKSLEASAKLAVVQRDRWQALARDKLVSQAEAEERATQAATSLAQAEAQRALIAQKTIRAPFDGVLGIRKVNLGQYLNPGDAIVSLQALDPIYLDFTLPEQRVGQIANGATIRATVDALPGRTFDGKVTAVEPQVDPATRNFKVQATLANPDYILRPGAFAHVGFDTGGTRKVVVVPQTAISFNPYGNAVYVIQEVPRGKGETDMQGKPLTGNKLVVKQRFVKTGATRGDLIAVTDGLKPGERVATSGLLKLRNDAEVAVNNKVQPTTSATPAPENR</sequence>
<dbReference type="FunFam" id="2.40.30.170:FF:000010">
    <property type="entry name" value="Efflux RND transporter periplasmic adaptor subunit"/>
    <property type="match status" value="1"/>
</dbReference>
<evidence type="ECO:0000259" key="2">
    <source>
        <dbReference type="Pfam" id="PF25954"/>
    </source>
</evidence>
<dbReference type="OrthoDB" id="9783047at2"/>
<keyword evidence="6" id="KW-1185">Reference proteome</keyword>
<feature type="domain" description="CusB-like beta-barrel" evidence="2">
    <location>
        <begin position="213"/>
        <end position="287"/>
    </location>
</feature>
<dbReference type="InterPro" id="IPR058647">
    <property type="entry name" value="BSH_CzcB-like"/>
</dbReference>
<dbReference type="InterPro" id="IPR058627">
    <property type="entry name" value="MdtA-like_C"/>
</dbReference>
<proteinExistence type="inferred from homology"/>
<dbReference type="NCBIfam" id="TIGR01730">
    <property type="entry name" value="RND_mfp"/>
    <property type="match status" value="1"/>
</dbReference>